<feature type="coiled-coil region" evidence="1">
    <location>
        <begin position="339"/>
        <end position="366"/>
    </location>
</feature>
<feature type="compositionally biased region" description="Low complexity" evidence="2">
    <location>
        <begin position="9"/>
        <end position="29"/>
    </location>
</feature>
<evidence type="ECO:0000313" key="3">
    <source>
        <dbReference type="EMBL" id="CDW30095.1"/>
    </source>
</evidence>
<accession>A0A0K2TW81</accession>
<name>A0A0K2TW81_LEPSM</name>
<reference evidence="3" key="1">
    <citation type="submission" date="2014-05" db="EMBL/GenBank/DDBJ databases">
        <authorList>
            <person name="Chronopoulou M."/>
        </authorList>
    </citation>
    <scope>NUCLEOTIDE SEQUENCE</scope>
    <source>
        <tissue evidence="3">Whole organism</tissue>
    </source>
</reference>
<sequence length="438" mass="50284">MSERHSRASSLSLISGLGTSSVSGTSESGHVNIDELDDDQLRNAVTGLKDNLKINKMETEIFESYYERLMSGNLSIVNTSSTQSRKTSATQSSSMTPESDSIIQTPSLLDGQRGGRLNRKKSSSRTSLASRHKSMKLSVEQRCGIARKEMAGIEFELKVDRTSSYKKIRNGNYILKERSLRIQELHNGIERQESIFKNGAHDFIKLDESEFTNPKDCFYKLLSSILSHESRLLEKMKTKNSVFQSKILQTSSQIKKRLAIVDEIGTVDHAQLSIENNKYVKDLEFMETELTQDRGDLRKFRQQMDKYLQKRSFNIKMQGTILQKIEYLKNTQASLSSQLKRSKIENDNILNEIKRLQKENDTFGREPSTIDELLSHYLLNEQNEKDIKLFQRKKNLQKLEAMPKGRARSDPPGIQEMESTPYLFKGLTYDLYFCKPDD</sequence>
<feature type="compositionally biased region" description="Polar residues" evidence="2">
    <location>
        <begin position="79"/>
        <end position="107"/>
    </location>
</feature>
<dbReference type="EMBL" id="HACA01012734">
    <property type="protein sequence ID" value="CDW30095.1"/>
    <property type="molecule type" value="Transcribed_RNA"/>
</dbReference>
<feature type="region of interest" description="Disordered" evidence="2">
    <location>
        <begin position="1"/>
        <end position="34"/>
    </location>
</feature>
<dbReference type="OrthoDB" id="10259713at2759"/>
<dbReference type="AlphaFoldDB" id="A0A0K2TW81"/>
<organism evidence="3">
    <name type="scientific">Lepeophtheirus salmonis</name>
    <name type="common">Salmon louse</name>
    <name type="synonym">Caligus salmonis</name>
    <dbReference type="NCBI Taxonomy" id="72036"/>
    <lineage>
        <taxon>Eukaryota</taxon>
        <taxon>Metazoa</taxon>
        <taxon>Ecdysozoa</taxon>
        <taxon>Arthropoda</taxon>
        <taxon>Crustacea</taxon>
        <taxon>Multicrustacea</taxon>
        <taxon>Hexanauplia</taxon>
        <taxon>Copepoda</taxon>
        <taxon>Siphonostomatoida</taxon>
        <taxon>Caligidae</taxon>
        <taxon>Lepeophtheirus</taxon>
    </lineage>
</organism>
<protein>
    <submittedName>
        <fullName evidence="3">Coiledcoil domaincontaining protein 113like [Hydra vulgaris]</fullName>
    </submittedName>
</protein>
<proteinExistence type="predicted"/>
<feature type="region of interest" description="Disordered" evidence="2">
    <location>
        <begin position="79"/>
        <end position="133"/>
    </location>
</feature>
<evidence type="ECO:0000256" key="1">
    <source>
        <dbReference type="SAM" id="Coils"/>
    </source>
</evidence>
<keyword evidence="1" id="KW-0175">Coiled coil</keyword>
<evidence type="ECO:0000256" key="2">
    <source>
        <dbReference type="SAM" id="MobiDB-lite"/>
    </source>
</evidence>